<evidence type="ECO:0000256" key="2">
    <source>
        <dbReference type="ARBA" id="ARBA00022803"/>
    </source>
</evidence>
<feature type="repeat" description="TPR" evidence="3">
    <location>
        <begin position="26"/>
        <end position="59"/>
    </location>
</feature>
<dbReference type="Pfam" id="PF03783">
    <property type="entry name" value="CsgG"/>
    <property type="match status" value="1"/>
</dbReference>
<evidence type="ECO:0000256" key="3">
    <source>
        <dbReference type="PROSITE-ProRule" id="PRU00339"/>
    </source>
</evidence>
<keyword evidence="2 3" id="KW-0802">TPR repeat</keyword>
<name>A0A1H2HVB5_9BACT</name>
<keyword evidence="5" id="KW-1185">Reference proteome</keyword>
<gene>
    <name evidence="4" type="ORF">SAMN04487931_10761</name>
</gene>
<dbReference type="SMART" id="SM00028">
    <property type="entry name" value="TPR"/>
    <property type="match status" value="4"/>
</dbReference>
<proteinExistence type="predicted"/>
<dbReference type="Gene3D" id="3.40.50.10610">
    <property type="entry name" value="ABC-type transport auxiliary lipoprotein component"/>
    <property type="match status" value="1"/>
</dbReference>
<dbReference type="InterPro" id="IPR005534">
    <property type="entry name" value="Curli_assmbl/transp-comp_CsgG"/>
</dbReference>
<dbReference type="GO" id="GO:0051879">
    <property type="term" value="F:Hsp90 protein binding"/>
    <property type="evidence" value="ECO:0007669"/>
    <property type="project" value="TreeGrafter"/>
</dbReference>
<dbReference type="RefSeq" id="WP_092234729.1">
    <property type="nucleotide sequence ID" value="NZ_FNLL01000007.1"/>
</dbReference>
<dbReference type="AlphaFoldDB" id="A0A1H2HVB5"/>
<dbReference type="SUPFAM" id="SSF48452">
    <property type="entry name" value="TPR-like"/>
    <property type="match status" value="2"/>
</dbReference>
<evidence type="ECO:0000256" key="1">
    <source>
        <dbReference type="ARBA" id="ARBA00022737"/>
    </source>
</evidence>
<dbReference type="PROSITE" id="PS51257">
    <property type="entry name" value="PROKAR_LIPOPROTEIN"/>
    <property type="match status" value="1"/>
</dbReference>
<dbReference type="Gene3D" id="1.25.40.10">
    <property type="entry name" value="Tetratricopeptide repeat domain"/>
    <property type="match status" value="2"/>
</dbReference>
<feature type="repeat" description="TPR" evidence="3">
    <location>
        <begin position="230"/>
        <end position="263"/>
    </location>
</feature>
<dbReference type="PANTHER" id="PTHR22904:SF523">
    <property type="entry name" value="STRESS-INDUCED-PHOSPHOPROTEIN 1"/>
    <property type="match status" value="1"/>
</dbReference>
<accession>A0A1H2HVB5</accession>
<sequence length="668" mass="75822">MGRKINRYKLIFAGLITIFILGCQTGSKHYESAMQLNEAGNYSNAIAYLEEAIKLEPNNQKYIAALANIKNSRVDIHLSKAMTLLDALPLTINSLSEAKTAISKALEIDSENNKVKSISKKYSNLEASFYKEIKAEYQTIKQNMASNAWDSAYFNLQQLQSRFPSYEDTFQLMSITIDKGAEYFYKIAKDSLVKNNLSKAIDNANKAIALNMDYAPARDILDLARERDNLKYFVRKGAKAASIKNWDAAISYYKRAREYEPDNKELEQLVDQVYVLASKYYIQKAGQDIDHGYLLRGLESYEKAMEYAPSKDNYSLKSFRQRFSQLAGNAANMFQSQGNFGSAWYWYKKIENMNKNYPDIFYSIQKMEDEINARIKKAIAVFDFGSPSDYKDAGVIVANNLITYLFNSASKDIKILERENLKSILEEMKLGQVGVVNPDSAQEMGKVYGINVAIMGSVLLYNVESYQTTGKKTVRYKTGTKIIDNIDYLNWQAKNPVPSKEQIATAPPAKIIEDVFTQKDYEVSQHKKNGFVQLSFRIVDVATGENIKVDTIEVKKEIVDEGSAGLAEANIKYDPLEITTDIDLLQDLTNTAVSELGREALKPLQYMEKIYFDTGENFLKRRNTIDAIENYINAIFDEKMKMISGSPITAESNSKIHDIFYNFKISEG</sequence>
<keyword evidence="1" id="KW-0677">Repeat</keyword>
<protein>
    <submittedName>
        <fullName evidence="4">Tetratricopeptide repeat-containing protein</fullName>
    </submittedName>
</protein>
<dbReference type="Pfam" id="PF13181">
    <property type="entry name" value="TPR_8"/>
    <property type="match status" value="1"/>
</dbReference>
<dbReference type="PANTHER" id="PTHR22904">
    <property type="entry name" value="TPR REPEAT CONTAINING PROTEIN"/>
    <property type="match status" value="1"/>
</dbReference>
<reference evidence="5" key="1">
    <citation type="submission" date="2016-10" db="EMBL/GenBank/DDBJ databases">
        <authorList>
            <person name="Varghese N."/>
            <person name="Submissions S."/>
        </authorList>
    </citation>
    <scope>NUCLEOTIDE SEQUENCE [LARGE SCALE GENOMIC DNA]</scope>
    <source>
        <strain evidence="5">DSM 3384</strain>
    </source>
</reference>
<dbReference type="GO" id="GO:0030288">
    <property type="term" value="C:outer membrane-bounded periplasmic space"/>
    <property type="evidence" value="ECO:0007669"/>
    <property type="project" value="InterPro"/>
</dbReference>
<dbReference type="Proteomes" id="UP000199608">
    <property type="component" value="Unassembled WGS sequence"/>
</dbReference>
<organism evidence="4 5">
    <name type="scientific">Desulfobacula phenolica</name>
    <dbReference type="NCBI Taxonomy" id="90732"/>
    <lineage>
        <taxon>Bacteria</taxon>
        <taxon>Pseudomonadati</taxon>
        <taxon>Thermodesulfobacteriota</taxon>
        <taxon>Desulfobacteria</taxon>
        <taxon>Desulfobacterales</taxon>
        <taxon>Desulfobacteraceae</taxon>
        <taxon>Desulfobacula</taxon>
    </lineage>
</organism>
<evidence type="ECO:0000313" key="5">
    <source>
        <dbReference type="Proteomes" id="UP000199608"/>
    </source>
</evidence>
<dbReference type="PROSITE" id="PS50005">
    <property type="entry name" value="TPR"/>
    <property type="match status" value="2"/>
</dbReference>
<dbReference type="EMBL" id="FNLL01000007">
    <property type="protein sequence ID" value="SDU35655.1"/>
    <property type="molecule type" value="Genomic_DNA"/>
</dbReference>
<dbReference type="InterPro" id="IPR011990">
    <property type="entry name" value="TPR-like_helical_dom_sf"/>
</dbReference>
<dbReference type="InterPro" id="IPR019734">
    <property type="entry name" value="TPR_rpt"/>
</dbReference>
<evidence type="ECO:0000313" key="4">
    <source>
        <dbReference type="EMBL" id="SDU35655.1"/>
    </source>
</evidence>